<accession>A0ABY8L2J3</accession>
<evidence type="ECO:0000256" key="1">
    <source>
        <dbReference type="SAM" id="Phobius"/>
    </source>
</evidence>
<dbReference type="RefSeq" id="WP_279651360.1">
    <property type="nucleotide sequence ID" value="NZ_CP122539.1"/>
</dbReference>
<sequence>MKNLKHPVFLILTGIIVGIICYYSILGLAYNSMEKHMLKSNFLVQTFEKDPSLSGALQSEERLSAMKGGDTPVLTWRILNAANVIDNDLQISDVSNLLSTFFQKEITNTNDIRTTTSLDLLIDLLQSIGKSQNGLAPEARNEIKKHIVQSLSEKKGALDAYDEFLLQNTSQDPYKKIEDSSTDEIHAVLNRLFYHYRVEQVFVDVPNSIPNSNLEAQEEYKQIKDVCFQILLSISDDKAVKYATQRKEWIKGPEQLVMICLFFVALLILIVKRNISNKNEEHHEIASRYYNYYNWIFSSLTAIGFIGTIRGLSNALSDADIIFRSGAGLDQAISISSITQVLGVAFSTTLIALLLTLLLGLLKLFIDPTNKLNLD</sequence>
<keyword evidence="1" id="KW-0472">Membrane</keyword>
<feature type="transmembrane region" description="Helical" evidence="1">
    <location>
        <begin position="256"/>
        <end position="272"/>
    </location>
</feature>
<feature type="transmembrane region" description="Helical" evidence="1">
    <location>
        <begin position="6"/>
        <end position="30"/>
    </location>
</feature>
<dbReference type="Proteomes" id="UP001232001">
    <property type="component" value="Chromosome"/>
</dbReference>
<dbReference type="EMBL" id="CP122539">
    <property type="protein sequence ID" value="WGH75486.1"/>
    <property type="molecule type" value="Genomic_DNA"/>
</dbReference>
<organism evidence="2 3">
    <name type="scientific">Tenacibaculum tangerinum</name>
    <dbReference type="NCBI Taxonomy" id="3038772"/>
    <lineage>
        <taxon>Bacteria</taxon>
        <taxon>Pseudomonadati</taxon>
        <taxon>Bacteroidota</taxon>
        <taxon>Flavobacteriia</taxon>
        <taxon>Flavobacteriales</taxon>
        <taxon>Flavobacteriaceae</taxon>
        <taxon>Tenacibaculum</taxon>
    </lineage>
</organism>
<gene>
    <name evidence="2" type="ORF">P8625_15685</name>
</gene>
<name>A0ABY8L2J3_9FLAO</name>
<feature type="transmembrane region" description="Helical" evidence="1">
    <location>
        <begin position="341"/>
        <end position="366"/>
    </location>
</feature>
<reference evidence="2 3" key="1">
    <citation type="submission" date="2023-04" db="EMBL/GenBank/DDBJ databases">
        <title>Tenacibaculum tangerinum sp. nov., isolated from sea tidal flat of South Korea.</title>
        <authorList>
            <person name="Lee S.H."/>
            <person name="Kim J.-J."/>
        </authorList>
    </citation>
    <scope>NUCLEOTIDE SEQUENCE [LARGE SCALE GENOMIC DNA]</scope>
    <source>
        <strain evidence="2 3">GRR-S3-23</strain>
    </source>
</reference>
<evidence type="ECO:0000313" key="2">
    <source>
        <dbReference type="EMBL" id="WGH75486.1"/>
    </source>
</evidence>
<feature type="transmembrane region" description="Helical" evidence="1">
    <location>
        <begin position="292"/>
        <end position="312"/>
    </location>
</feature>
<keyword evidence="1" id="KW-0812">Transmembrane</keyword>
<protein>
    <submittedName>
        <fullName evidence="2">MotA/TolQ/ExbB proton channel family protein</fullName>
    </submittedName>
</protein>
<proteinExistence type="predicted"/>
<keyword evidence="1" id="KW-1133">Transmembrane helix</keyword>
<keyword evidence="3" id="KW-1185">Reference proteome</keyword>
<evidence type="ECO:0000313" key="3">
    <source>
        <dbReference type="Proteomes" id="UP001232001"/>
    </source>
</evidence>